<feature type="non-terminal residue" evidence="5">
    <location>
        <position position="1"/>
    </location>
</feature>
<dbReference type="Gene3D" id="2.30.39.10">
    <property type="entry name" value="Alpha-1-antitrypsin, domain 1"/>
    <property type="match status" value="1"/>
</dbReference>
<dbReference type="InterPro" id="IPR000215">
    <property type="entry name" value="Serpin_fam"/>
</dbReference>
<evidence type="ECO:0000259" key="4">
    <source>
        <dbReference type="SMART" id="SM00093"/>
    </source>
</evidence>
<dbReference type="EMBL" id="BTSY01000002">
    <property type="protein sequence ID" value="GMT13891.1"/>
    <property type="molecule type" value="Genomic_DNA"/>
</dbReference>
<evidence type="ECO:0000256" key="3">
    <source>
        <dbReference type="SAM" id="SignalP"/>
    </source>
</evidence>
<keyword evidence="6" id="KW-1185">Reference proteome</keyword>
<feature type="chain" id="PRO_5043764360" description="Serpin domain-containing protein" evidence="3">
    <location>
        <begin position="22"/>
        <end position="375"/>
    </location>
</feature>
<protein>
    <recommendedName>
        <fullName evidence="4">Serpin domain-containing protein</fullName>
    </recommendedName>
</protein>
<evidence type="ECO:0000256" key="1">
    <source>
        <dbReference type="ARBA" id="ARBA00009500"/>
    </source>
</evidence>
<organism evidence="5 6">
    <name type="scientific">Pristionchus fissidentatus</name>
    <dbReference type="NCBI Taxonomy" id="1538716"/>
    <lineage>
        <taxon>Eukaryota</taxon>
        <taxon>Metazoa</taxon>
        <taxon>Ecdysozoa</taxon>
        <taxon>Nematoda</taxon>
        <taxon>Chromadorea</taxon>
        <taxon>Rhabditida</taxon>
        <taxon>Rhabditina</taxon>
        <taxon>Diplogasteromorpha</taxon>
        <taxon>Diplogasteroidea</taxon>
        <taxon>Neodiplogasteridae</taxon>
        <taxon>Pristionchus</taxon>
    </lineage>
</organism>
<dbReference type="SUPFAM" id="SSF56574">
    <property type="entry name" value="Serpins"/>
    <property type="match status" value="1"/>
</dbReference>
<dbReference type="GO" id="GO:0005615">
    <property type="term" value="C:extracellular space"/>
    <property type="evidence" value="ECO:0007669"/>
    <property type="project" value="InterPro"/>
</dbReference>
<dbReference type="Pfam" id="PF00079">
    <property type="entry name" value="Serpin"/>
    <property type="match status" value="1"/>
</dbReference>
<dbReference type="PANTHER" id="PTHR11461:SF211">
    <property type="entry name" value="GH10112P-RELATED"/>
    <property type="match status" value="1"/>
</dbReference>
<comment type="caution">
    <text evidence="5">The sequence shown here is derived from an EMBL/GenBank/DDBJ whole genome shotgun (WGS) entry which is preliminary data.</text>
</comment>
<dbReference type="InterPro" id="IPR036186">
    <property type="entry name" value="Serpin_sf"/>
</dbReference>
<name>A0AAV5V2R9_9BILA</name>
<feature type="signal peptide" evidence="3">
    <location>
        <begin position="1"/>
        <end position="21"/>
    </location>
</feature>
<dbReference type="Gene3D" id="3.30.497.10">
    <property type="entry name" value="Antithrombin, subunit I, domain 2"/>
    <property type="match status" value="1"/>
</dbReference>
<dbReference type="GO" id="GO:0004867">
    <property type="term" value="F:serine-type endopeptidase inhibitor activity"/>
    <property type="evidence" value="ECO:0007669"/>
    <property type="project" value="InterPro"/>
</dbReference>
<evidence type="ECO:0000313" key="5">
    <source>
        <dbReference type="EMBL" id="GMT13891.1"/>
    </source>
</evidence>
<comment type="similarity">
    <text evidence="1 2">Belongs to the serpin family.</text>
</comment>
<evidence type="ECO:0000313" key="6">
    <source>
        <dbReference type="Proteomes" id="UP001432322"/>
    </source>
</evidence>
<dbReference type="PANTHER" id="PTHR11461">
    <property type="entry name" value="SERINE PROTEASE INHIBITOR, SERPIN"/>
    <property type="match status" value="1"/>
</dbReference>
<dbReference type="Proteomes" id="UP001432322">
    <property type="component" value="Unassembled WGS sequence"/>
</dbReference>
<dbReference type="AlphaFoldDB" id="A0AAV5V2R9"/>
<dbReference type="InterPro" id="IPR042178">
    <property type="entry name" value="Serpin_sf_1"/>
</dbReference>
<keyword evidence="3" id="KW-0732">Signal</keyword>
<dbReference type="SMART" id="SM00093">
    <property type="entry name" value="SERPIN"/>
    <property type="match status" value="1"/>
</dbReference>
<proteinExistence type="inferred from homology"/>
<accession>A0AAV5V2R9</accession>
<feature type="domain" description="Serpin" evidence="4">
    <location>
        <begin position="50"/>
        <end position="372"/>
    </location>
</feature>
<gene>
    <name evidence="5" type="ORF">PFISCL1PPCAC_5188</name>
</gene>
<reference evidence="5" key="1">
    <citation type="submission" date="2023-10" db="EMBL/GenBank/DDBJ databases">
        <title>Genome assembly of Pristionchus species.</title>
        <authorList>
            <person name="Yoshida K."/>
            <person name="Sommer R.J."/>
        </authorList>
    </citation>
    <scope>NUCLEOTIDE SEQUENCE</scope>
    <source>
        <strain evidence="5">RS5133</strain>
    </source>
</reference>
<dbReference type="InterPro" id="IPR023796">
    <property type="entry name" value="Serpin_dom"/>
</dbReference>
<dbReference type="CDD" id="cd00172">
    <property type="entry name" value="serpin"/>
    <property type="match status" value="1"/>
</dbReference>
<dbReference type="InterPro" id="IPR042185">
    <property type="entry name" value="Serpin_sf_2"/>
</dbReference>
<evidence type="ECO:0000256" key="2">
    <source>
        <dbReference type="RuleBase" id="RU000411"/>
    </source>
</evidence>
<sequence length="375" mass="41708">ASKLLFSSFSLCVLLAALYYGRNSRISLPFELTESLQRCPTSSLSSSFALSLLRQAFPSSESFVLSPFSLGTALAIIHDGAGGNSQSELTKLFLEGCTASDVTSHYSSLARSLAKSGNANVSFTSANRLYVADSIFLKEDFIDHISNNYNVEADKINVNEKDESAKKINNFVEKETDGKMTNIINTQQITDDLAAILVNAVYFEGAWEYQFCESSTDSGIFHGVRGDIRLPFMALVEEELLVNMENDFGTALVLPYKGNEFKFFILMTKETSEFEKMRNDLTGEKINRILYYARPTFARIYVPRIQIKSNLDGVEVLKRLGVHTVFSDEADLSKLTDNSRVVMSKIFHGATIETNEMETKAAANFFSKLTSDPLT</sequence>